<dbReference type="SUPFAM" id="SSF48371">
    <property type="entry name" value="ARM repeat"/>
    <property type="match status" value="2"/>
</dbReference>
<dbReference type="InterPro" id="IPR016024">
    <property type="entry name" value="ARM-type_fold"/>
</dbReference>
<reference evidence="12 13" key="1">
    <citation type="submission" date="2017-04" db="EMBL/GenBank/DDBJ databases">
        <title>Draft genome sequence of Tuber borchii Vittad., a whitish edible truffle.</title>
        <authorList>
            <consortium name="DOE Joint Genome Institute"/>
            <person name="Murat C."/>
            <person name="Kuo A."/>
            <person name="Barry K.W."/>
            <person name="Clum A."/>
            <person name="Dockter R.B."/>
            <person name="Fauchery L."/>
            <person name="Iotti M."/>
            <person name="Kohler A."/>
            <person name="Labutti K."/>
            <person name="Lindquist E.A."/>
            <person name="Lipzen A."/>
            <person name="Ohm R.A."/>
            <person name="Wang M."/>
            <person name="Grigoriev I.V."/>
            <person name="Zambonelli A."/>
            <person name="Martin F.M."/>
        </authorList>
    </citation>
    <scope>NUCLEOTIDE SEQUENCE [LARGE SCALE GENOMIC DNA]</scope>
    <source>
        <strain evidence="12 13">Tbo3840</strain>
    </source>
</reference>
<evidence type="ECO:0000256" key="5">
    <source>
        <dbReference type="ARBA" id="ARBA00022517"/>
    </source>
</evidence>
<dbReference type="Pfam" id="PF08146">
    <property type="entry name" value="BP28CT"/>
    <property type="match status" value="1"/>
</dbReference>
<evidence type="ECO:0000256" key="3">
    <source>
        <dbReference type="ARBA" id="ARBA00011399"/>
    </source>
</evidence>
<keyword evidence="5 10" id="KW-0690">Ribosome biogenesis</keyword>
<evidence type="ECO:0000256" key="2">
    <source>
        <dbReference type="ARBA" id="ARBA00010559"/>
    </source>
</evidence>
<dbReference type="GO" id="GO:0030686">
    <property type="term" value="C:90S preribosome"/>
    <property type="evidence" value="ECO:0007669"/>
    <property type="project" value="TreeGrafter"/>
</dbReference>
<comment type="similarity">
    <text evidence="2 10">Belongs to the HEATR1/UTP10 family.</text>
</comment>
<dbReference type="Gene3D" id="1.25.10.10">
    <property type="entry name" value="Leucine-rich Repeat Variant"/>
    <property type="match status" value="3"/>
</dbReference>
<keyword evidence="7 10" id="KW-0539">Nucleus</keyword>
<comment type="subcellular location">
    <subcellularLocation>
        <location evidence="1 10">Nucleus</location>
        <location evidence="1 10">Nucleolus</location>
    </subcellularLocation>
</comment>
<evidence type="ECO:0000256" key="7">
    <source>
        <dbReference type="ARBA" id="ARBA00023242"/>
    </source>
</evidence>
<evidence type="ECO:0000313" key="13">
    <source>
        <dbReference type="Proteomes" id="UP000244722"/>
    </source>
</evidence>
<evidence type="ECO:0000313" key="12">
    <source>
        <dbReference type="EMBL" id="PUU79134.1"/>
    </source>
</evidence>
<dbReference type="Proteomes" id="UP000244722">
    <property type="component" value="Unassembled WGS sequence"/>
</dbReference>
<proteinExistence type="inferred from homology"/>
<dbReference type="STRING" id="42251.A0A2T6ZUP5"/>
<dbReference type="InterPro" id="IPR012954">
    <property type="entry name" value="BP28_C_dom"/>
</dbReference>
<evidence type="ECO:0000256" key="10">
    <source>
        <dbReference type="RuleBase" id="RU367065"/>
    </source>
</evidence>
<evidence type="ECO:0000256" key="8">
    <source>
        <dbReference type="ARBA" id="ARBA00023274"/>
    </source>
</evidence>
<evidence type="ECO:0000256" key="1">
    <source>
        <dbReference type="ARBA" id="ARBA00004604"/>
    </source>
</evidence>
<gene>
    <name evidence="12" type="ORF">B9Z19DRAFT_1192834</name>
</gene>
<evidence type="ECO:0000256" key="4">
    <source>
        <dbReference type="ARBA" id="ARBA00015399"/>
    </source>
</evidence>
<keyword evidence="6 10" id="KW-0698">rRNA processing</keyword>
<dbReference type="GO" id="GO:0032040">
    <property type="term" value="C:small-subunit processome"/>
    <property type="evidence" value="ECO:0007669"/>
    <property type="project" value="TreeGrafter"/>
</dbReference>
<keyword evidence="13" id="KW-1185">Reference proteome</keyword>
<protein>
    <recommendedName>
        <fullName evidence="4 10">U3 small nucleolar RNA-associated protein 10</fullName>
    </recommendedName>
</protein>
<feature type="domain" description="BP28 C-terminal" evidence="11">
    <location>
        <begin position="1539"/>
        <end position="1687"/>
    </location>
</feature>
<name>A0A2T6ZUP5_TUBBO</name>
<dbReference type="PANTHER" id="PTHR13457:SF1">
    <property type="entry name" value="HEAT REPEAT-CONTAINING PROTEIN 1"/>
    <property type="match status" value="1"/>
</dbReference>
<sequence length="1821" mass="201761">MASNLAAQLSAIAATSTNTLNTQKLKSIHSISLLFPPSIAAAQDTDTIFSIAIEGFRELCQLDKRFLLYEKGLFSEHSKNVDRFVLPQASAESLSKSIDGFLQLLCGRMLLQPALRALEWLVRQFRVQDQNAASLILCFLPYHDHPTLFKTMLSILHQKDLPREFVFLTPYLKKPSPVPKHVITHALSHHRDLLTLLCDYTTNAVSAKRDSHQLVSFFSVAITASVSLMCDSISSNKSGRAKNVPTAENILTSTLPLLDQAFSARSSSELETGCHMLTIVLVTKLSLTDTVLTAIIKSIVNHWTVGSCKTGLICVAYIAQSRFKDDVELPDEVISALLKLDAPEFGNKRLDEAFLSMQSKYRVDRLAVALCLGILKRLGEAYDAKGLRTVISLLERANMESHQRLLVTKKLVEAAQRVGSAAIGEESTDGTRELLAEALVNWAGPARGGRVGKVLAQVMADDAVDVDDLEMRLQTVIRPLPAAVSGSVKKAIKQAPARAQTLEDIISTIPNDTDEKTILAAKAKALFQDLLRFFAAAVLSKRQEKFIKLPLFKGLPPSNPLQISFLIECWTSHKYPVAMRSSALRVCAKIIQKQASKSVSIDYQAALPHILIALADPNRRVRSDAVDLTQVLFEHYKGLQKPVLGDKPSKKKRKRSSGAAEYWGLDTIYGEGKDSDEVKWLELDQVVKLMERITANGLFGCIEDPEYVSNMLAAAVGTGEGTGSSLKGSLKRSIFVFLSSHVVNAPGLEIRYRLLSQINKINLAGDIRTKNLLPALTNWLSVEDYNERIKQCETERLGIVAIEKQVVQVVNADEPKILIDILTKDVSHSLLGAAADRIRSIWSAIESDVQIELAAELLEIELDVMQNFSGVDVLERLRIPTAAFQQFFDKARTQLQVSLSRVSVGPNKRRKTGTDGMGKEVKAEELEAARRRATVVTDLLHTQGAERHSSLLKSLFGILADLASFHFSGMAYLNQVLLDCMSSIVTSVQRFGGSDIDDSVRPDVLVECIRAATAPQVQNRAILLLANLADVVPERVQHSVMPIFTFMGANTLRRDDEYSAFVIEQTIKRIIPPLVKSLRSQEGNQVVVTAELVNTFVASYSHIPSHRRVRLFVTLTKTLGAEEFLFAVIAKLGEKYLSTDAEHPTGEEAVVTSACKMIVENFDIDVQLETVIRYLDLVMEVLRHKKHGLSKHLFEVPKNNRCQLAERLLNLLFIVIGNKKLQDYIAKVDDGGDTRNKKFSEALERVLGPLEWGPESGVYEAASRVLSGLLYDLHIPRFITVVEHLIFNPESSFRGGALKTFRDRLTNVHRIDSASAKAIVGFAPKISTLISAHDPDKLSIDAIACITSMIKHCQSEMAPIVANVADAVVGHGGLHSSEDSTQAVSLVCLTNLAAKFKVHLIPILPKAVPRSLELLKESLRGGTEHEVLHDYVIAFLEELVKNIPGFMTSWLEKIMKLMYSSAAVMEDEDQVGVRVGFLKTISRRMQLDAILRVYAATWDEAIEGGEVAIEEALTTLEEMETSSKGDEKRSKATKRLFRTTDSLKPLLNLVLLLLDLRRRLLDLGETVDIEEGKIQELEDQALKVILRFVYRLNHSNFKPMFLQIIEWATEDFNKGSATSINRCIALWNFLYLLGNDLESIFTSYFGFALDNAVDILTNDTIFVTHLPLWKSALKALRVAFKSDDHDFWQSPTTFSKIAPVLTTQLARASTSASVVREYVYPALTELVGVTQGSEEHAKMINGKVLEQMKAENAMVRIAAAEALKDIYAQAGEEWLNFLPESVPVIAELMEDEDEGVETAAHLLVVGIEKHLGEGELQAMLT</sequence>
<evidence type="ECO:0000256" key="9">
    <source>
        <dbReference type="ARBA" id="ARBA00025076"/>
    </source>
</evidence>
<organism evidence="12 13">
    <name type="scientific">Tuber borchii</name>
    <name type="common">White truffle</name>
    <dbReference type="NCBI Taxonomy" id="42251"/>
    <lineage>
        <taxon>Eukaryota</taxon>
        <taxon>Fungi</taxon>
        <taxon>Dikarya</taxon>
        <taxon>Ascomycota</taxon>
        <taxon>Pezizomycotina</taxon>
        <taxon>Pezizomycetes</taxon>
        <taxon>Pezizales</taxon>
        <taxon>Tuberaceae</taxon>
        <taxon>Tuber</taxon>
    </lineage>
</organism>
<dbReference type="Pfam" id="PF12397">
    <property type="entry name" value="U3snoRNP10"/>
    <property type="match status" value="1"/>
</dbReference>
<comment type="subunit">
    <text evidence="3 10">Component of the ribosomal small subunit (SSU) processome.</text>
</comment>
<dbReference type="InterPro" id="IPR022125">
    <property type="entry name" value="U3snoRNP10_N"/>
</dbReference>
<comment type="caution">
    <text evidence="12">The sequence shown here is derived from an EMBL/GenBank/DDBJ whole genome shotgun (WGS) entry which is preliminary data.</text>
</comment>
<keyword evidence="8 10" id="KW-0687">Ribonucleoprotein</keyword>
<dbReference type="SMART" id="SM01036">
    <property type="entry name" value="BP28CT"/>
    <property type="match status" value="1"/>
</dbReference>
<dbReference type="InterPro" id="IPR040191">
    <property type="entry name" value="UTP10"/>
</dbReference>
<dbReference type="GO" id="GO:0034455">
    <property type="term" value="C:t-UTP complex"/>
    <property type="evidence" value="ECO:0007669"/>
    <property type="project" value="TreeGrafter"/>
</dbReference>
<dbReference type="GO" id="GO:0045943">
    <property type="term" value="P:positive regulation of transcription by RNA polymerase I"/>
    <property type="evidence" value="ECO:0007669"/>
    <property type="project" value="TreeGrafter"/>
</dbReference>
<dbReference type="EMBL" id="NESQ01000099">
    <property type="protein sequence ID" value="PUU79134.1"/>
    <property type="molecule type" value="Genomic_DNA"/>
</dbReference>
<dbReference type="OrthoDB" id="31183at2759"/>
<dbReference type="GO" id="GO:0000462">
    <property type="term" value="P:maturation of SSU-rRNA from tricistronic rRNA transcript (SSU-rRNA, 5.8S rRNA, LSU-rRNA)"/>
    <property type="evidence" value="ECO:0007669"/>
    <property type="project" value="TreeGrafter"/>
</dbReference>
<dbReference type="InterPro" id="IPR056473">
    <property type="entry name" value="HEAT_Utp10/HEAT1"/>
</dbReference>
<dbReference type="GO" id="GO:0030515">
    <property type="term" value="F:snoRNA binding"/>
    <property type="evidence" value="ECO:0007669"/>
    <property type="project" value="TreeGrafter"/>
</dbReference>
<evidence type="ECO:0000256" key="6">
    <source>
        <dbReference type="ARBA" id="ARBA00022552"/>
    </source>
</evidence>
<comment type="function">
    <text evidence="9">Involved in nucleolar processing of pre-18S ribosomal RNA. Involved in ribosome biosynthesis.</text>
</comment>
<dbReference type="InterPro" id="IPR011989">
    <property type="entry name" value="ARM-like"/>
</dbReference>
<dbReference type="Pfam" id="PF23243">
    <property type="entry name" value="HEAT_HEATR1"/>
    <property type="match status" value="1"/>
</dbReference>
<evidence type="ECO:0000259" key="11">
    <source>
        <dbReference type="SMART" id="SM01036"/>
    </source>
</evidence>
<dbReference type="PANTHER" id="PTHR13457">
    <property type="entry name" value="BAP28"/>
    <property type="match status" value="1"/>
</dbReference>
<accession>A0A2T6ZUP5</accession>